<dbReference type="SUPFAM" id="SSF52540">
    <property type="entry name" value="P-loop containing nucleoside triphosphate hydrolases"/>
    <property type="match status" value="1"/>
</dbReference>
<dbReference type="NCBIfam" id="TIGR02858">
    <property type="entry name" value="spore_III_AA"/>
    <property type="match status" value="1"/>
</dbReference>
<dbReference type="PANTHER" id="PTHR20953:SF3">
    <property type="entry name" value="P-LOOP CONTAINING NUCLEOSIDE TRIPHOSPHATE HYDROLASES SUPERFAMILY PROTEIN"/>
    <property type="match status" value="1"/>
</dbReference>
<dbReference type="RefSeq" id="WP_425437319.1">
    <property type="nucleotide sequence ID" value="NZ_QBKR01000025.1"/>
</dbReference>
<protein>
    <submittedName>
        <fullName evidence="4">Stage III sporulation protein AA</fullName>
    </submittedName>
</protein>
<evidence type="ECO:0000313" key="5">
    <source>
        <dbReference type="Proteomes" id="UP000244240"/>
    </source>
</evidence>
<accession>A0A2T6BCW4</accession>
<evidence type="ECO:0000313" key="4">
    <source>
        <dbReference type="EMBL" id="PTX53915.1"/>
    </source>
</evidence>
<keyword evidence="2" id="KW-0067">ATP-binding</keyword>
<dbReference type="AlphaFoldDB" id="A0A2T6BCW4"/>
<reference evidence="4 5" key="1">
    <citation type="submission" date="2018-04" db="EMBL/GenBank/DDBJ databases">
        <title>Genomic Encyclopedia of Archaeal and Bacterial Type Strains, Phase II (KMG-II): from individual species to whole genera.</title>
        <authorList>
            <person name="Goeker M."/>
        </authorList>
    </citation>
    <scope>NUCLEOTIDE SEQUENCE [LARGE SCALE GENOMIC DNA]</scope>
    <source>
        <strain evidence="4 5">DSM 45787</strain>
    </source>
</reference>
<evidence type="ECO:0000256" key="1">
    <source>
        <dbReference type="ARBA" id="ARBA00022741"/>
    </source>
</evidence>
<keyword evidence="1" id="KW-0547">Nucleotide-binding</keyword>
<proteinExistence type="predicted"/>
<dbReference type="InterPro" id="IPR014217">
    <property type="entry name" value="Spore_III_AA"/>
</dbReference>
<dbReference type="GO" id="GO:0005524">
    <property type="term" value="F:ATP binding"/>
    <property type="evidence" value="ECO:0007669"/>
    <property type="project" value="UniProtKB-KW"/>
</dbReference>
<keyword evidence="5" id="KW-1185">Reference proteome</keyword>
<dbReference type="SMART" id="SM00382">
    <property type="entry name" value="AAA"/>
    <property type="match status" value="1"/>
</dbReference>
<dbReference type="PANTHER" id="PTHR20953">
    <property type="entry name" value="KINASE-RELATED"/>
    <property type="match status" value="1"/>
</dbReference>
<evidence type="ECO:0000256" key="2">
    <source>
        <dbReference type="ARBA" id="ARBA00022840"/>
    </source>
</evidence>
<gene>
    <name evidence="4" type="ORF">C8P63_12533</name>
</gene>
<dbReference type="Gene3D" id="3.40.50.300">
    <property type="entry name" value="P-loop containing nucleotide triphosphate hydrolases"/>
    <property type="match status" value="1"/>
</dbReference>
<sequence length="320" mass="35469">MLSPILDVLPLSIRGVVEFLPKREKKQLEEIRIRQGRPLEVVLPFRSGFVTPEGRLAVREEEAYHPDSEDCEKMLNLISNHSLYALEEELRRGYVTIEGGHRIGLTGRVVVESGKVKHIREVTGFNVRIARQVKGAARHLLPRIFQRGTLFNLLIVSPPQCGKTTLLRDLARIVSSGEGMPARKVGVVDERSEIAGCVDGVPQHEMGPRTDVLDGCPKAEGMMMMIRSMSPDLLVVDEIGRKEDSEAVFEAVHAGVHLFTTAHGHSMEEICRRPGFSGLIREGVFSRYVLLSRRKGPGTIEAVYDRHLHPLPTPGAVGTG</sequence>
<organism evidence="4 5">
    <name type="scientific">Melghirimyces profundicolus</name>
    <dbReference type="NCBI Taxonomy" id="1242148"/>
    <lineage>
        <taxon>Bacteria</taxon>
        <taxon>Bacillati</taxon>
        <taxon>Bacillota</taxon>
        <taxon>Bacilli</taxon>
        <taxon>Bacillales</taxon>
        <taxon>Thermoactinomycetaceae</taxon>
        <taxon>Melghirimyces</taxon>
    </lineage>
</organism>
<dbReference type="InterPro" id="IPR003593">
    <property type="entry name" value="AAA+_ATPase"/>
</dbReference>
<dbReference type="Pfam" id="PF19568">
    <property type="entry name" value="Spore_III_AA"/>
    <property type="match status" value="1"/>
</dbReference>
<dbReference type="InterPro" id="IPR027417">
    <property type="entry name" value="P-loop_NTPase"/>
</dbReference>
<name>A0A2T6BCW4_9BACL</name>
<dbReference type="Proteomes" id="UP000244240">
    <property type="component" value="Unassembled WGS sequence"/>
</dbReference>
<dbReference type="InterPro" id="IPR045735">
    <property type="entry name" value="Spore_III_AA_AAA+_ATPase"/>
</dbReference>
<evidence type="ECO:0000259" key="3">
    <source>
        <dbReference type="SMART" id="SM00382"/>
    </source>
</evidence>
<dbReference type="EMBL" id="QBKR01000025">
    <property type="protein sequence ID" value="PTX53915.1"/>
    <property type="molecule type" value="Genomic_DNA"/>
</dbReference>
<feature type="domain" description="AAA+ ATPase" evidence="3">
    <location>
        <begin position="149"/>
        <end position="286"/>
    </location>
</feature>
<comment type="caution">
    <text evidence="4">The sequence shown here is derived from an EMBL/GenBank/DDBJ whole genome shotgun (WGS) entry which is preliminary data.</text>
</comment>